<sequence>FFYCKNVIYLKQYNNKKNKLKQIFGQKRILNPRNSWRARYSKLLRSQRSMTQPGLPVLDNHETISSTFDLLPCSLPTIVPRLLFFTHPPIPSSVHLSLQYFVKYRPGPAPSDCLARVRGLRRSSR</sequence>
<dbReference type="AlphaFoldDB" id="A0A1B6J997"/>
<dbReference type="EMBL" id="GECU01011929">
    <property type="protein sequence ID" value="JAS95777.1"/>
    <property type="molecule type" value="Transcribed_RNA"/>
</dbReference>
<gene>
    <name evidence="1" type="ORF">g.6941</name>
</gene>
<evidence type="ECO:0000313" key="1">
    <source>
        <dbReference type="EMBL" id="JAS95777.1"/>
    </source>
</evidence>
<proteinExistence type="predicted"/>
<organism evidence="1">
    <name type="scientific">Homalodisca liturata</name>
    <dbReference type="NCBI Taxonomy" id="320908"/>
    <lineage>
        <taxon>Eukaryota</taxon>
        <taxon>Metazoa</taxon>
        <taxon>Ecdysozoa</taxon>
        <taxon>Arthropoda</taxon>
        <taxon>Hexapoda</taxon>
        <taxon>Insecta</taxon>
        <taxon>Pterygota</taxon>
        <taxon>Neoptera</taxon>
        <taxon>Paraneoptera</taxon>
        <taxon>Hemiptera</taxon>
        <taxon>Auchenorrhyncha</taxon>
        <taxon>Membracoidea</taxon>
        <taxon>Cicadellidae</taxon>
        <taxon>Cicadellinae</taxon>
        <taxon>Proconiini</taxon>
        <taxon>Homalodisca</taxon>
    </lineage>
</organism>
<feature type="non-terminal residue" evidence="1">
    <location>
        <position position="1"/>
    </location>
</feature>
<feature type="non-terminal residue" evidence="1">
    <location>
        <position position="125"/>
    </location>
</feature>
<accession>A0A1B6J997</accession>
<reference evidence="1" key="1">
    <citation type="submission" date="2015-11" db="EMBL/GenBank/DDBJ databases">
        <title>De novo transcriptome assembly of four potential Pierce s Disease insect vectors from Arizona vineyards.</title>
        <authorList>
            <person name="Tassone E.E."/>
        </authorList>
    </citation>
    <scope>NUCLEOTIDE SEQUENCE</scope>
</reference>
<protein>
    <submittedName>
        <fullName evidence="1">Uncharacterized protein</fullName>
    </submittedName>
</protein>
<name>A0A1B6J997_9HEMI</name>